<feature type="transmembrane region" description="Helical" evidence="1">
    <location>
        <begin position="101"/>
        <end position="125"/>
    </location>
</feature>
<feature type="transmembrane region" description="Helical" evidence="1">
    <location>
        <begin position="131"/>
        <end position="151"/>
    </location>
</feature>
<keyword evidence="1" id="KW-1133">Transmembrane helix</keyword>
<dbReference type="OrthoDB" id="2195257at2"/>
<keyword evidence="3" id="KW-1185">Reference proteome</keyword>
<accession>A0A9Q5NYX7</accession>
<evidence type="ECO:0000313" key="3">
    <source>
        <dbReference type="Proteomes" id="UP000177273"/>
    </source>
</evidence>
<gene>
    <name evidence="2" type="ORF">BG262_05800</name>
</gene>
<dbReference type="AlphaFoldDB" id="A0A9Q5NYX7"/>
<evidence type="ECO:0000313" key="2">
    <source>
        <dbReference type="EMBL" id="OFI45997.1"/>
    </source>
</evidence>
<protein>
    <recommendedName>
        <fullName evidence="4">Beta-carotene 15,15'-monooxygenase</fullName>
    </recommendedName>
</protein>
<organism evidence="2 3">
    <name type="scientific">Floricoccus penangensis</name>
    <dbReference type="NCBI Taxonomy" id="1859475"/>
    <lineage>
        <taxon>Bacteria</taxon>
        <taxon>Bacillati</taxon>
        <taxon>Bacillota</taxon>
        <taxon>Bacilli</taxon>
        <taxon>Lactobacillales</taxon>
        <taxon>Streptococcaceae</taxon>
        <taxon>Floricoccus</taxon>
    </lineage>
</organism>
<feature type="transmembrane region" description="Helical" evidence="1">
    <location>
        <begin position="212"/>
        <end position="239"/>
    </location>
</feature>
<dbReference type="Proteomes" id="UP000177273">
    <property type="component" value="Unassembled WGS sequence"/>
</dbReference>
<keyword evidence="1" id="KW-0472">Membrane</keyword>
<evidence type="ECO:0008006" key="4">
    <source>
        <dbReference type="Google" id="ProtNLM"/>
    </source>
</evidence>
<dbReference type="EMBL" id="MKIQ01000029">
    <property type="protein sequence ID" value="OFI45997.1"/>
    <property type="molecule type" value="Genomic_DNA"/>
</dbReference>
<reference evidence="3" key="1">
    <citation type="submission" date="2016-09" db="EMBL/GenBank/DDBJ databases">
        <title>Draft genome sequence of a novel species of the family Streptococcaceae isolated from flowers.</title>
        <authorList>
            <person name="Chuah L.-O."/>
            <person name="Yap K.-P."/>
            <person name="Thong K.L."/>
            <person name="Liong M.T."/>
            <person name="Ahmad R."/>
            <person name="Rusul G."/>
        </authorList>
    </citation>
    <scope>NUCLEOTIDE SEQUENCE [LARGE SCALE GENOMIC DNA]</scope>
    <source>
        <strain evidence="3">HibF3</strain>
    </source>
</reference>
<proteinExistence type="predicted"/>
<name>A0A9Q5NYX7_9LACT</name>
<sequence length="283" mass="33358">MKRNIFNASFEDSQKIFSNSLTKSYREWQDNEKSREVGLVGTIIFFIIILSPLFFISLIANHISSEGNPSYYPLWLCVLIIVIFLIITYGRGLMYGGNYNVFYNGQFSLAMILIIYDISLNLFIFSAFSKYVSIYFIVFIILSSILFLIFLTRSRIRYTVEILHSENHNDVKNFFEKLIISLPKIFSVILVVSFFITLIIPNDISIGLYSSAIMYLTLLIVINFVIILFLDYITFPFIIQQKYLNKYSEEYRKLKKVTQLEWYGEKYFNKYIKGTKKEEKENE</sequence>
<dbReference type="RefSeq" id="WP_070788467.1">
    <property type="nucleotide sequence ID" value="NZ_MKIQ01000029.1"/>
</dbReference>
<comment type="caution">
    <text evidence="2">The sequence shown here is derived from an EMBL/GenBank/DDBJ whole genome shotgun (WGS) entry which is preliminary data.</text>
</comment>
<feature type="transmembrane region" description="Helical" evidence="1">
    <location>
        <begin position="37"/>
        <end position="60"/>
    </location>
</feature>
<feature type="transmembrane region" description="Helical" evidence="1">
    <location>
        <begin position="178"/>
        <end position="200"/>
    </location>
</feature>
<feature type="transmembrane region" description="Helical" evidence="1">
    <location>
        <begin position="72"/>
        <end position="89"/>
    </location>
</feature>
<keyword evidence="1" id="KW-0812">Transmembrane</keyword>
<evidence type="ECO:0000256" key="1">
    <source>
        <dbReference type="SAM" id="Phobius"/>
    </source>
</evidence>